<evidence type="ECO:0000256" key="2">
    <source>
        <dbReference type="ARBA" id="ARBA00022771"/>
    </source>
</evidence>
<dbReference type="AlphaFoldDB" id="A0A093GSM7"/>
<dbReference type="GO" id="GO:0005634">
    <property type="term" value="C:nucleus"/>
    <property type="evidence" value="ECO:0007669"/>
    <property type="project" value="TreeGrafter"/>
</dbReference>
<dbReference type="Pfam" id="PF13771">
    <property type="entry name" value="zf-HC5HC2H"/>
    <property type="match status" value="1"/>
</dbReference>
<dbReference type="EMBL" id="KL217083">
    <property type="protein sequence ID" value="KFV73313.1"/>
    <property type="molecule type" value="Genomic_DNA"/>
</dbReference>
<keyword evidence="3" id="KW-0862">Zinc</keyword>
<dbReference type="GO" id="GO:0008270">
    <property type="term" value="F:zinc ion binding"/>
    <property type="evidence" value="ECO:0007669"/>
    <property type="project" value="UniProtKB-KW"/>
</dbReference>
<dbReference type="InterPro" id="IPR034732">
    <property type="entry name" value="EPHD"/>
</dbReference>
<keyword evidence="1" id="KW-0479">Metal-binding</keyword>
<dbReference type="SMART" id="SM00184">
    <property type="entry name" value="RING"/>
    <property type="match status" value="2"/>
</dbReference>
<proteinExistence type="predicted"/>
<evidence type="ECO:0000313" key="7">
    <source>
        <dbReference type="EMBL" id="KFV73313.1"/>
    </source>
</evidence>
<keyword evidence="2 4" id="KW-0863">Zinc-finger</keyword>
<name>A0A093GSM7_DRYPU</name>
<organism evidence="7 8">
    <name type="scientific">Dryobates pubescens</name>
    <name type="common">Downy woodpecker</name>
    <name type="synonym">Picoides pubescens</name>
    <dbReference type="NCBI Taxonomy" id="118200"/>
    <lineage>
        <taxon>Eukaryota</taxon>
        <taxon>Metazoa</taxon>
        <taxon>Chordata</taxon>
        <taxon>Craniata</taxon>
        <taxon>Vertebrata</taxon>
        <taxon>Euteleostomi</taxon>
        <taxon>Archelosauria</taxon>
        <taxon>Archosauria</taxon>
        <taxon>Dinosauria</taxon>
        <taxon>Saurischia</taxon>
        <taxon>Theropoda</taxon>
        <taxon>Coelurosauria</taxon>
        <taxon>Aves</taxon>
        <taxon>Neognathae</taxon>
        <taxon>Neoaves</taxon>
        <taxon>Telluraves</taxon>
        <taxon>Coraciimorphae</taxon>
        <taxon>Piciformes</taxon>
        <taxon>Picidae</taxon>
        <taxon>Dryobates</taxon>
    </lineage>
</organism>
<feature type="non-terminal residue" evidence="7">
    <location>
        <position position="1"/>
    </location>
</feature>
<dbReference type="InterPro" id="IPR013083">
    <property type="entry name" value="Znf_RING/FYVE/PHD"/>
</dbReference>
<protein>
    <submittedName>
        <fullName evidence="7">G2/M phase-specific E3 ubiquitin-protein ligase</fullName>
    </submittedName>
</protein>
<evidence type="ECO:0000256" key="4">
    <source>
        <dbReference type="PROSITE-ProRule" id="PRU00175"/>
    </source>
</evidence>
<gene>
    <name evidence="7" type="ORF">N307_00570</name>
</gene>
<sequence length="233" mass="26224">CMLCRQAQVNPDACGEMLHQQGVRAHLLCLFFADGISARLDGAGGVVMFHEEVEYALEKAARRECFVCQQSGASITCRETGCDVSFHLPCATRGGCVTQYFGLYRSFCREHQPQQQVEVVPEEEPSCLICMDPVDSQPSYRSMVCPACQHAWFHRECIQEQALQAGLLRFQCPACRDQNAFLPEMLNMGIRIPFRLPSWVVQENVEELGERHRRCDASECLCPGGREQAEQEG</sequence>
<dbReference type="PANTHER" id="PTHR12420">
    <property type="entry name" value="PHD FINGER PROTEIN"/>
    <property type="match status" value="1"/>
</dbReference>
<dbReference type="InterPro" id="IPR051188">
    <property type="entry name" value="PHD-type_Zinc_Finger"/>
</dbReference>
<dbReference type="Proteomes" id="UP000053875">
    <property type="component" value="Unassembled WGS sequence"/>
</dbReference>
<evidence type="ECO:0000256" key="3">
    <source>
        <dbReference type="ARBA" id="ARBA00022833"/>
    </source>
</evidence>
<reference evidence="7 8" key="1">
    <citation type="submission" date="2014-04" db="EMBL/GenBank/DDBJ databases">
        <title>Genome evolution of avian class.</title>
        <authorList>
            <person name="Zhang G."/>
            <person name="Li C."/>
        </authorList>
    </citation>
    <scope>NUCLEOTIDE SEQUENCE [LARGE SCALE GENOMIC DNA]</scope>
    <source>
        <strain evidence="7">BGI_N307</strain>
    </source>
</reference>
<dbReference type="InterPro" id="IPR019786">
    <property type="entry name" value="Zinc_finger_PHD-type_CS"/>
</dbReference>
<dbReference type="SUPFAM" id="SSF57850">
    <property type="entry name" value="RING/U-box"/>
    <property type="match status" value="1"/>
</dbReference>
<evidence type="ECO:0000313" key="8">
    <source>
        <dbReference type="Proteomes" id="UP000053875"/>
    </source>
</evidence>
<feature type="domain" description="RING-type" evidence="5">
    <location>
        <begin position="127"/>
        <end position="176"/>
    </location>
</feature>
<dbReference type="STRING" id="118200.A0A093GSM7"/>
<dbReference type="InterPro" id="IPR001841">
    <property type="entry name" value="Znf_RING"/>
</dbReference>
<keyword evidence="8" id="KW-1185">Reference proteome</keyword>
<evidence type="ECO:0000259" key="6">
    <source>
        <dbReference type="PROSITE" id="PS51805"/>
    </source>
</evidence>
<evidence type="ECO:0000256" key="1">
    <source>
        <dbReference type="ARBA" id="ARBA00022723"/>
    </source>
</evidence>
<evidence type="ECO:0000259" key="5">
    <source>
        <dbReference type="PROSITE" id="PS50089"/>
    </source>
</evidence>
<feature type="non-terminal residue" evidence="7">
    <location>
        <position position="233"/>
    </location>
</feature>
<dbReference type="InterPro" id="IPR001965">
    <property type="entry name" value="Znf_PHD"/>
</dbReference>
<dbReference type="PROSITE" id="PS50089">
    <property type="entry name" value="ZF_RING_2"/>
    <property type="match status" value="1"/>
</dbReference>
<dbReference type="PROSITE" id="PS01359">
    <property type="entry name" value="ZF_PHD_1"/>
    <property type="match status" value="1"/>
</dbReference>
<dbReference type="PANTHER" id="PTHR12420:SF47">
    <property type="entry name" value="PHD FINGER PROTEIN 7"/>
    <property type="match status" value="1"/>
</dbReference>
<accession>A0A093GSM7</accession>
<dbReference type="SMART" id="SM00249">
    <property type="entry name" value="PHD"/>
    <property type="match status" value="2"/>
</dbReference>
<dbReference type="Gene3D" id="3.30.40.10">
    <property type="entry name" value="Zinc/RING finger domain, C3HC4 (zinc finger)"/>
    <property type="match status" value="3"/>
</dbReference>
<dbReference type="Pfam" id="PF13639">
    <property type="entry name" value="zf-RING_2"/>
    <property type="match status" value="1"/>
</dbReference>
<dbReference type="PROSITE" id="PS51805">
    <property type="entry name" value="EPHD"/>
    <property type="match status" value="1"/>
</dbReference>
<feature type="domain" description="PHD-type" evidence="6">
    <location>
        <begin position="1"/>
        <end position="112"/>
    </location>
</feature>